<feature type="binding site" evidence="9">
    <location>
        <position position="126"/>
    </location>
    <ligand>
        <name>FMN</name>
        <dbReference type="ChEBI" id="CHEBI:58210"/>
    </ligand>
</feature>
<sequence length="300" mass="32988">MNRMEVELCNIKLKNPLITASGTFGFGEEFIDYYDTKILGGIVSKGITRIAKDGNKGVRIWESPSGILNSIGLENPGVEKFCTDYFPKMKKLGSEIFVNLGGNTLDEYVEGAEILEDLDFNFLELNVSCPNVSKGGMAFGLEAGPLFEVVKNVRKVTKKKLIVKLSPNARDMVEVARACQEAGADGVSLINTILGMAIDFDKRKNVFNNDYAGLSGPCVKPIALRMVHQISRAIDIPIVAMGGVTSYKDVLEFLMVGASAVEVGTYNFMNPYGPKEIIEDLEKYLDEKNEFVKDFIGLIK</sequence>
<dbReference type="GO" id="GO:0005737">
    <property type="term" value="C:cytoplasm"/>
    <property type="evidence" value="ECO:0007669"/>
    <property type="project" value="UniProtKB-SubCell"/>
</dbReference>
<comment type="similarity">
    <text evidence="3 9">Belongs to the dihydroorotate dehydrogenase family. Type 1 subfamily.</text>
</comment>
<evidence type="ECO:0000256" key="9">
    <source>
        <dbReference type="HAMAP-Rule" id="MF_00224"/>
    </source>
</evidence>
<keyword evidence="6 9" id="KW-0288">FMN</keyword>
<dbReference type="InterPro" id="IPR033888">
    <property type="entry name" value="DHOD_1B"/>
</dbReference>
<feature type="binding site" evidence="9">
    <location>
        <position position="190"/>
    </location>
    <ligand>
        <name>FMN</name>
        <dbReference type="ChEBI" id="CHEBI:58210"/>
    </ligand>
</feature>
<proteinExistence type="inferred from homology"/>
<feature type="binding site" evidence="9">
    <location>
        <position position="216"/>
    </location>
    <ligand>
        <name>FMN</name>
        <dbReference type="ChEBI" id="CHEBI:58210"/>
    </ligand>
</feature>
<comment type="subcellular location">
    <subcellularLocation>
        <location evidence="1 9">Cytoplasm</location>
    </subcellularLocation>
</comment>
<feature type="binding site" evidence="9">
    <location>
        <position position="21"/>
    </location>
    <ligand>
        <name>FMN</name>
        <dbReference type="ChEBI" id="CHEBI:58210"/>
    </ligand>
</feature>
<dbReference type="GO" id="GO:0044205">
    <property type="term" value="P:'de novo' UMP biosynthetic process"/>
    <property type="evidence" value="ECO:0007669"/>
    <property type="project" value="UniProtKB-UniRule"/>
</dbReference>
<evidence type="ECO:0000256" key="3">
    <source>
        <dbReference type="ARBA" id="ARBA00008008"/>
    </source>
</evidence>
<protein>
    <recommendedName>
        <fullName evidence="9">Dihydroorotate dehydrogenase</fullName>
        <shortName evidence="9">DHOD</shortName>
        <shortName evidence="9">DHODase</shortName>
        <shortName evidence="9">DHOdehase</shortName>
        <ecNumber evidence="9">1.3.-.-</ecNumber>
    </recommendedName>
</protein>
<dbReference type="FunFam" id="3.20.20.70:FF:000027">
    <property type="entry name" value="Dihydropyrimidine dehydrogenase [NADP(+)]"/>
    <property type="match status" value="1"/>
</dbReference>
<dbReference type="EC" id="1.3.-.-" evidence="9"/>
<dbReference type="Proteomes" id="UP000255517">
    <property type="component" value="Unassembled WGS sequence"/>
</dbReference>
<evidence type="ECO:0000256" key="6">
    <source>
        <dbReference type="ARBA" id="ARBA00022643"/>
    </source>
</evidence>
<evidence type="ECO:0000313" key="11">
    <source>
        <dbReference type="EMBL" id="SUB56325.1"/>
    </source>
</evidence>
<evidence type="ECO:0000256" key="1">
    <source>
        <dbReference type="ARBA" id="ARBA00004496"/>
    </source>
</evidence>
<accession>A0A379C3P5</accession>
<evidence type="ECO:0000256" key="4">
    <source>
        <dbReference type="ARBA" id="ARBA00022490"/>
    </source>
</evidence>
<dbReference type="Pfam" id="PF01180">
    <property type="entry name" value="DHO_dh"/>
    <property type="match status" value="1"/>
</dbReference>
<evidence type="ECO:0000259" key="10">
    <source>
        <dbReference type="Pfam" id="PF01180"/>
    </source>
</evidence>
<dbReference type="PIRSF" id="PIRSF000164">
    <property type="entry name" value="DHO_oxidase"/>
    <property type="match status" value="1"/>
</dbReference>
<dbReference type="PANTHER" id="PTHR48109">
    <property type="entry name" value="DIHYDROOROTATE DEHYDROGENASE (QUINONE), MITOCHONDRIAL-RELATED"/>
    <property type="match status" value="1"/>
</dbReference>
<dbReference type="CDD" id="cd04740">
    <property type="entry name" value="DHOD_1B_like"/>
    <property type="match status" value="1"/>
</dbReference>
<evidence type="ECO:0000256" key="5">
    <source>
        <dbReference type="ARBA" id="ARBA00022630"/>
    </source>
</evidence>
<comment type="pathway">
    <text evidence="2 9">Pyrimidine metabolism; UMP biosynthesis via de novo pathway.</text>
</comment>
<dbReference type="STRING" id="1122949.GCA_000378725_00166"/>
<feature type="binding site" evidence="9">
    <location>
        <begin position="191"/>
        <end position="192"/>
    </location>
    <ligand>
        <name>substrate</name>
    </ligand>
</feature>
<keyword evidence="7 9" id="KW-0665">Pyrimidine biosynthesis</keyword>
<dbReference type="NCBIfam" id="NF005574">
    <property type="entry name" value="PRK07259.1"/>
    <property type="match status" value="1"/>
</dbReference>
<keyword evidence="5 9" id="KW-0285">Flavoprotein</keyword>
<dbReference type="PROSITE" id="PS00912">
    <property type="entry name" value="DHODEHASE_2"/>
    <property type="match status" value="1"/>
</dbReference>
<dbReference type="HAMAP" id="MF_00224">
    <property type="entry name" value="DHO_dh_type1"/>
    <property type="match status" value="1"/>
</dbReference>
<dbReference type="SUPFAM" id="SSF51395">
    <property type="entry name" value="FMN-linked oxidoreductases"/>
    <property type="match status" value="1"/>
</dbReference>
<organism evidence="11 12">
    <name type="scientific">Peptoniphilus lacrimalis</name>
    <dbReference type="NCBI Taxonomy" id="33031"/>
    <lineage>
        <taxon>Bacteria</taxon>
        <taxon>Bacillati</taxon>
        <taxon>Bacillota</taxon>
        <taxon>Tissierellia</taxon>
        <taxon>Tissierellales</taxon>
        <taxon>Peptoniphilaceae</taxon>
        <taxon>Peptoniphilus</taxon>
    </lineage>
</organism>
<dbReference type="InterPro" id="IPR050074">
    <property type="entry name" value="DHO_dehydrogenase"/>
</dbReference>
<feature type="active site" description="Nucleophile" evidence="9">
    <location>
        <position position="129"/>
    </location>
</feature>
<dbReference type="UniPathway" id="UPA00070"/>
<dbReference type="NCBIfam" id="TIGR01037">
    <property type="entry name" value="pyrD_sub1_fam"/>
    <property type="match status" value="1"/>
</dbReference>
<comment type="cofactor">
    <cofactor evidence="9">
        <name>FMN</name>
        <dbReference type="ChEBI" id="CHEBI:58210"/>
    </cofactor>
    <text evidence="9">Binds 1 FMN per subunit.</text>
</comment>
<dbReference type="GO" id="GO:0004152">
    <property type="term" value="F:dihydroorotate dehydrogenase activity"/>
    <property type="evidence" value="ECO:0007669"/>
    <property type="project" value="UniProtKB-UniRule"/>
</dbReference>
<dbReference type="PANTHER" id="PTHR48109:SF1">
    <property type="entry name" value="DIHYDROOROTATE DEHYDROGENASE (FUMARATE)"/>
    <property type="match status" value="1"/>
</dbReference>
<gene>
    <name evidence="9 11" type="primary">pyrD</name>
    <name evidence="11" type="ORF">NCTC13149_00095</name>
</gene>
<dbReference type="AlphaFoldDB" id="A0A379C3P5"/>
<reference evidence="11 12" key="1">
    <citation type="submission" date="2018-06" db="EMBL/GenBank/DDBJ databases">
        <authorList>
            <consortium name="Pathogen Informatics"/>
            <person name="Doyle S."/>
        </authorList>
    </citation>
    <scope>NUCLEOTIDE SEQUENCE [LARGE SCALE GENOMIC DNA]</scope>
    <source>
        <strain evidence="11 12">NCTC13149</strain>
    </source>
</reference>
<feature type="domain" description="Dihydroorotate dehydrogenase catalytic" evidence="10">
    <location>
        <begin position="4"/>
        <end position="285"/>
    </location>
</feature>
<feature type="binding site" evidence="9">
    <location>
        <begin position="69"/>
        <end position="73"/>
    </location>
    <ligand>
        <name>substrate</name>
    </ligand>
</feature>
<feature type="binding site" evidence="9">
    <location>
        <position position="99"/>
    </location>
    <ligand>
        <name>FMN</name>
        <dbReference type="ChEBI" id="CHEBI:58210"/>
    </ligand>
</feature>
<dbReference type="InterPro" id="IPR001295">
    <property type="entry name" value="Dihydroorotate_DH_CS"/>
</dbReference>
<comment type="catalytic activity">
    <reaction evidence="9">
        <text>(S)-dihydroorotate + A = orotate + AH2</text>
        <dbReference type="Rhea" id="RHEA:18073"/>
        <dbReference type="ChEBI" id="CHEBI:13193"/>
        <dbReference type="ChEBI" id="CHEBI:17499"/>
        <dbReference type="ChEBI" id="CHEBI:30839"/>
        <dbReference type="ChEBI" id="CHEBI:30864"/>
    </reaction>
</comment>
<comment type="function">
    <text evidence="9">Catalyzes the conversion of dihydroorotate to orotate.</text>
</comment>
<dbReference type="InterPro" id="IPR005720">
    <property type="entry name" value="Dihydroorotate_DH_cat"/>
</dbReference>
<dbReference type="InterPro" id="IPR049622">
    <property type="entry name" value="Dihydroorotate_DH_I"/>
</dbReference>
<dbReference type="GO" id="GO:0006207">
    <property type="term" value="P:'de novo' pyrimidine nucleobase biosynthetic process"/>
    <property type="evidence" value="ECO:0007669"/>
    <property type="project" value="InterPro"/>
</dbReference>
<evidence type="ECO:0000313" key="12">
    <source>
        <dbReference type="Proteomes" id="UP000255517"/>
    </source>
</evidence>
<keyword evidence="4 9" id="KW-0963">Cytoplasm</keyword>
<keyword evidence="8 9" id="KW-0560">Oxidoreductase</keyword>
<name>A0A379C3P5_9FIRM</name>
<feature type="binding site" evidence="9">
    <location>
        <begin position="264"/>
        <end position="265"/>
    </location>
    <ligand>
        <name>FMN</name>
        <dbReference type="ChEBI" id="CHEBI:58210"/>
    </ligand>
</feature>
<evidence type="ECO:0000256" key="2">
    <source>
        <dbReference type="ARBA" id="ARBA00004725"/>
    </source>
</evidence>
<dbReference type="InterPro" id="IPR012135">
    <property type="entry name" value="Dihydroorotate_DH_1_2"/>
</dbReference>
<feature type="binding site" evidence="9">
    <location>
        <begin position="45"/>
        <end position="46"/>
    </location>
    <ligand>
        <name>FMN</name>
        <dbReference type="ChEBI" id="CHEBI:58210"/>
    </ligand>
</feature>
<evidence type="ECO:0000256" key="8">
    <source>
        <dbReference type="ARBA" id="ARBA00023002"/>
    </source>
</evidence>
<feature type="binding site" evidence="9">
    <location>
        <position position="126"/>
    </location>
    <ligand>
        <name>substrate</name>
    </ligand>
</feature>
<dbReference type="Gene3D" id="3.20.20.70">
    <property type="entry name" value="Aldolase class I"/>
    <property type="match status" value="1"/>
</dbReference>
<dbReference type="InterPro" id="IPR013785">
    <property type="entry name" value="Aldolase_TIM"/>
</dbReference>
<feature type="binding site" evidence="9">
    <location>
        <position position="164"/>
    </location>
    <ligand>
        <name>FMN</name>
        <dbReference type="ChEBI" id="CHEBI:58210"/>
    </ligand>
</feature>
<dbReference type="EMBL" id="UGSZ01000001">
    <property type="protein sequence ID" value="SUB56325.1"/>
    <property type="molecule type" value="Genomic_DNA"/>
</dbReference>
<evidence type="ECO:0000256" key="7">
    <source>
        <dbReference type="ARBA" id="ARBA00022975"/>
    </source>
</evidence>
<dbReference type="RefSeq" id="WP_009345684.1">
    <property type="nucleotide sequence ID" value="NZ_CAMUOS010000005.1"/>
</dbReference>
<feature type="binding site" evidence="9">
    <location>
        <begin position="242"/>
        <end position="243"/>
    </location>
    <ligand>
        <name>FMN</name>
        <dbReference type="ChEBI" id="CHEBI:58210"/>
    </ligand>
</feature>
<dbReference type="InterPro" id="IPR024920">
    <property type="entry name" value="Dihydroorotate_DH_1"/>
</dbReference>
<feature type="binding site" evidence="9">
    <location>
        <position position="45"/>
    </location>
    <ligand>
        <name>substrate</name>
    </ligand>
</feature>
<dbReference type="OrthoDB" id="9794954at2"/>